<dbReference type="RefSeq" id="WP_011022243.1">
    <property type="nucleotide sequence ID" value="NC_003552.1"/>
</dbReference>
<evidence type="ECO:0000256" key="1">
    <source>
        <dbReference type="ARBA" id="ARBA00004651"/>
    </source>
</evidence>
<feature type="transmembrane region" description="Helical" evidence="7">
    <location>
        <begin position="298"/>
        <end position="315"/>
    </location>
</feature>
<sequence>MTDKTEKMKVELEKKIDEPENLFSKFLFIWFGQFISIIGTDLTIFSLGIYVYQQTGAASSYVFILMCVFLPPFLLKPYGGILADRYDRRLMMVLGDLGATLGLLFIFFMMIRGNIELWHIYLGIAASSIFSAIQEPAYKALITDLLPEAQYDKASGLVQLASSARYLISPFLAGILLTLIDIEFTFLIDISPLLISSSIVIWVRKFLGKTTIKHPEQNIIADFKEDIEEFSKNGGVVNLVLTTMLVLFFVGLLQSLFIPMLLGLTTVKTVGISQSICASGILIGSLFLGVFGCKSKQVKTLAFSLFLAGIFFANPGLSTNIIFITLAGFMFFGTLPFINTSIEVLIRKNIENRKQGRVWSIISMVTYLGSIAAFAVAGFLADKVFNPPLELDGFLVETAGFIVGVGEGRVIALMFIISGLMISMIALLIWRNKKIERLEEVEVQGSNVNLVKAGDF</sequence>
<evidence type="ECO:0000259" key="8">
    <source>
        <dbReference type="PROSITE" id="PS50850"/>
    </source>
</evidence>
<dbReference type="InParanoid" id="Q8TNM1"/>
<dbReference type="EnsemblBacteria" id="AAM05657">
    <property type="protein sequence ID" value="AAM05657"/>
    <property type="gene ID" value="MA_2263"/>
</dbReference>
<dbReference type="CDD" id="cd06173">
    <property type="entry name" value="MFS_MefA_like"/>
    <property type="match status" value="1"/>
</dbReference>
<dbReference type="EMBL" id="AE010299">
    <property type="protein sequence ID" value="AAM05657.1"/>
    <property type="molecule type" value="Genomic_DNA"/>
</dbReference>
<feature type="transmembrane region" description="Helical" evidence="7">
    <location>
        <begin position="410"/>
        <end position="430"/>
    </location>
</feature>
<feature type="transmembrane region" description="Helical" evidence="7">
    <location>
        <begin position="321"/>
        <end position="346"/>
    </location>
</feature>
<dbReference type="InterPro" id="IPR036259">
    <property type="entry name" value="MFS_trans_sf"/>
</dbReference>
<feature type="transmembrane region" description="Helical" evidence="7">
    <location>
        <begin position="90"/>
        <end position="111"/>
    </location>
</feature>
<gene>
    <name evidence="9" type="ordered locus">MA_2263</name>
</gene>
<dbReference type="GO" id="GO:0005886">
    <property type="term" value="C:plasma membrane"/>
    <property type="evidence" value="ECO:0007669"/>
    <property type="project" value="UniProtKB-SubCell"/>
</dbReference>
<feature type="transmembrane region" description="Helical" evidence="7">
    <location>
        <begin position="27"/>
        <end position="52"/>
    </location>
</feature>
<reference evidence="9 10" key="1">
    <citation type="journal article" date="2002" name="Genome Res.">
        <title>The genome of Methanosarcina acetivorans reveals extensive metabolic and physiological diversity.</title>
        <authorList>
            <person name="Galagan J.E."/>
            <person name="Nusbaum C."/>
            <person name="Roy A."/>
            <person name="Endrizzi M.G."/>
            <person name="Macdonald P."/>
            <person name="FitzHugh W."/>
            <person name="Calvo S."/>
            <person name="Engels R."/>
            <person name="Smirnov S."/>
            <person name="Atnoor D."/>
            <person name="Brown A."/>
            <person name="Allen N."/>
            <person name="Naylor J."/>
            <person name="Stange-Thomann N."/>
            <person name="DeArellano K."/>
            <person name="Johnson R."/>
            <person name="Linton L."/>
            <person name="McEwan P."/>
            <person name="McKernan K."/>
            <person name="Talamas J."/>
            <person name="Tirrell A."/>
            <person name="Ye W."/>
            <person name="Zimmer A."/>
            <person name="Barber R.D."/>
            <person name="Cann I."/>
            <person name="Graham D.E."/>
            <person name="Grahame D.A."/>
            <person name="Guss A."/>
            <person name="Hedderich R."/>
            <person name="Ingram-Smith C."/>
            <person name="Kuettner C.H."/>
            <person name="Krzycki J.A."/>
            <person name="Leigh J.A."/>
            <person name="Li W."/>
            <person name="Liu J."/>
            <person name="Mukhopadhyay B."/>
            <person name="Reeve J.N."/>
            <person name="Smith K."/>
            <person name="Springer T.A."/>
            <person name="Umayam L.A."/>
            <person name="White O."/>
            <person name="White R.H."/>
            <person name="de Macario E.C."/>
            <person name="Ferry J.G."/>
            <person name="Jarrell K.F."/>
            <person name="Jing H."/>
            <person name="Macario A.J.L."/>
            <person name="Paulsen I."/>
            <person name="Pritchett M."/>
            <person name="Sowers K.R."/>
            <person name="Swanson R.V."/>
            <person name="Zinder S.H."/>
            <person name="Lander E."/>
            <person name="Metcalf W.W."/>
            <person name="Birren B."/>
        </authorList>
    </citation>
    <scope>NUCLEOTIDE SEQUENCE [LARGE SCALE GENOMIC DNA]</scope>
    <source>
        <strain evidence="10">ATCC 35395 / DSM 2834 / JCM 12185 / C2A</strain>
    </source>
</reference>
<evidence type="ECO:0000256" key="2">
    <source>
        <dbReference type="ARBA" id="ARBA00022448"/>
    </source>
</evidence>
<dbReference type="InterPro" id="IPR020846">
    <property type="entry name" value="MFS_dom"/>
</dbReference>
<keyword evidence="3" id="KW-1003">Cell membrane</keyword>
<dbReference type="PhylomeDB" id="Q8TNM1"/>
<dbReference type="KEGG" id="mac:MA_2263"/>
<comment type="subcellular location">
    <subcellularLocation>
        <location evidence="1">Cell membrane</location>
        <topology evidence="1">Multi-pass membrane protein</topology>
    </subcellularLocation>
</comment>
<dbReference type="GO" id="GO:0022857">
    <property type="term" value="F:transmembrane transporter activity"/>
    <property type="evidence" value="ECO:0007669"/>
    <property type="project" value="InterPro"/>
</dbReference>
<dbReference type="STRING" id="188937.MA_2263"/>
<dbReference type="PANTHER" id="PTHR43266">
    <property type="entry name" value="MACROLIDE-EFFLUX PROTEIN"/>
    <property type="match status" value="1"/>
</dbReference>
<dbReference type="SUPFAM" id="SSF103473">
    <property type="entry name" value="MFS general substrate transporter"/>
    <property type="match status" value="1"/>
</dbReference>
<dbReference type="PROSITE" id="PS50850">
    <property type="entry name" value="MFS"/>
    <property type="match status" value="1"/>
</dbReference>
<feature type="transmembrane region" description="Helical" evidence="7">
    <location>
        <begin position="186"/>
        <end position="203"/>
    </location>
</feature>
<evidence type="ECO:0000256" key="5">
    <source>
        <dbReference type="ARBA" id="ARBA00022989"/>
    </source>
</evidence>
<keyword evidence="2" id="KW-0813">Transport</keyword>
<feature type="transmembrane region" description="Helical" evidence="7">
    <location>
        <begin position="58"/>
        <end position="78"/>
    </location>
</feature>
<proteinExistence type="predicted"/>
<evidence type="ECO:0000256" key="6">
    <source>
        <dbReference type="ARBA" id="ARBA00023136"/>
    </source>
</evidence>
<evidence type="ECO:0000256" key="3">
    <source>
        <dbReference type="ARBA" id="ARBA00022475"/>
    </source>
</evidence>
<protein>
    <recommendedName>
        <fullName evidence="8">Major facilitator superfamily (MFS) profile domain-containing protein</fullName>
    </recommendedName>
</protein>
<feature type="transmembrane region" description="Helical" evidence="7">
    <location>
        <begin position="358"/>
        <end position="381"/>
    </location>
</feature>
<evidence type="ECO:0000256" key="4">
    <source>
        <dbReference type="ARBA" id="ARBA00022692"/>
    </source>
</evidence>
<dbReference type="GeneID" id="1474152"/>
<keyword evidence="5 7" id="KW-1133">Transmembrane helix</keyword>
<keyword evidence="6 7" id="KW-0472">Membrane</keyword>
<organism evidence="9 10">
    <name type="scientific">Methanosarcina acetivorans (strain ATCC 35395 / DSM 2834 / JCM 12185 / C2A)</name>
    <dbReference type="NCBI Taxonomy" id="188937"/>
    <lineage>
        <taxon>Archaea</taxon>
        <taxon>Methanobacteriati</taxon>
        <taxon>Methanobacteriota</taxon>
        <taxon>Stenosarchaea group</taxon>
        <taxon>Methanomicrobia</taxon>
        <taxon>Methanosarcinales</taxon>
        <taxon>Methanosarcinaceae</taxon>
        <taxon>Methanosarcina</taxon>
    </lineage>
</organism>
<evidence type="ECO:0000313" key="9">
    <source>
        <dbReference type="EMBL" id="AAM05657.1"/>
    </source>
</evidence>
<name>Q8TNM1_METAC</name>
<feature type="transmembrane region" description="Helical" evidence="7">
    <location>
        <begin position="236"/>
        <end position="258"/>
    </location>
</feature>
<accession>Q8TNM1</accession>
<dbReference type="Proteomes" id="UP000002487">
    <property type="component" value="Chromosome"/>
</dbReference>
<dbReference type="GO" id="GO:0016020">
    <property type="term" value="C:membrane"/>
    <property type="evidence" value="ECO:0000318"/>
    <property type="project" value="GO_Central"/>
</dbReference>
<feature type="domain" description="Major facilitator superfamily (MFS) profile" evidence="8">
    <location>
        <begin position="25"/>
        <end position="434"/>
    </location>
</feature>
<keyword evidence="10" id="KW-1185">Reference proteome</keyword>
<keyword evidence="4 7" id="KW-0812">Transmembrane</keyword>
<dbReference type="HOGENOM" id="CLU_034180_16_0_2"/>
<dbReference type="Pfam" id="PF07690">
    <property type="entry name" value="MFS_1"/>
    <property type="match status" value="1"/>
</dbReference>
<dbReference type="PANTHER" id="PTHR43266:SF2">
    <property type="entry name" value="MAJOR FACILITATOR SUPERFAMILY (MFS) PROFILE DOMAIN-CONTAINING PROTEIN"/>
    <property type="match status" value="1"/>
</dbReference>
<feature type="transmembrane region" description="Helical" evidence="7">
    <location>
        <begin position="270"/>
        <end position="291"/>
    </location>
</feature>
<evidence type="ECO:0000256" key="7">
    <source>
        <dbReference type="SAM" id="Phobius"/>
    </source>
</evidence>
<evidence type="ECO:0000313" key="10">
    <source>
        <dbReference type="Proteomes" id="UP000002487"/>
    </source>
</evidence>
<dbReference type="InterPro" id="IPR011701">
    <property type="entry name" value="MFS"/>
</dbReference>
<dbReference type="AlphaFoldDB" id="Q8TNM1"/>
<dbReference type="Gene3D" id="1.20.1250.20">
    <property type="entry name" value="MFS general substrate transporter like domains"/>
    <property type="match status" value="1"/>
</dbReference>